<dbReference type="InterPro" id="IPR002347">
    <property type="entry name" value="SDR_fam"/>
</dbReference>
<dbReference type="Gene3D" id="3.40.50.720">
    <property type="entry name" value="NAD(P)-binding Rossmann-like Domain"/>
    <property type="match status" value="2"/>
</dbReference>
<dbReference type="GO" id="GO:0016614">
    <property type="term" value="F:oxidoreductase activity, acting on CH-OH group of donors"/>
    <property type="evidence" value="ECO:0007669"/>
    <property type="project" value="UniProtKB-ARBA"/>
</dbReference>
<comment type="caution">
    <text evidence="3">The sequence shown here is derived from an EMBL/GenBank/DDBJ whole genome shotgun (WGS) entry which is preliminary data.</text>
</comment>
<organism evidence="3 4">
    <name type="scientific">Penicillium desertorum</name>
    <dbReference type="NCBI Taxonomy" id="1303715"/>
    <lineage>
        <taxon>Eukaryota</taxon>
        <taxon>Fungi</taxon>
        <taxon>Dikarya</taxon>
        <taxon>Ascomycota</taxon>
        <taxon>Pezizomycotina</taxon>
        <taxon>Eurotiomycetes</taxon>
        <taxon>Eurotiomycetidae</taxon>
        <taxon>Eurotiales</taxon>
        <taxon>Aspergillaceae</taxon>
        <taxon>Penicillium</taxon>
    </lineage>
</organism>
<gene>
    <name evidence="3" type="ORF">N7530_007022</name>
</gene>
<evidence type="ECO:0000256" key="2">
    <source>
        <dbReference type="ARBA" id="ARBA00023002"/>
    </source>
</evidence>
<dbReference type="InterPro" id="IPR036291">
    <property type="entry name" value="NAD(P)-bd_dom_sf"/>
</dbReference>
<dbReference type="OrthoDB" id="47007at2759"/>
<dbReference type="Pfam" id="PF00106">
    <property type="entry name" value="adh_short"/>
    <property type="match status" value="1"/>
</dbReference>
<reference evidence="3" key="2">
    <citation type="journal article" date="2023" name="IMA Fungus">
        <title>Comparative genomic study of the Penicillium genus elucidates a diverse pangenome and 15 lateral gene transfer events.</title>
        <authorList>
            <person name="Petersen C."/>
            <person name="Sorensen T."/>
            <person name="Nielsen M.R."/>
            <person name="Sondergaard T.E."/>
            <person name="Sorensen J.L."/>
            <person name="Fitzpatrick D.A."/>
            <person name="Frisvad J.C."/>
            <person name="Nielsen K.L."/>
        </authorList>
    </citation>
    <scope>NUCLEOTIDE SEQUENCE</scope>
    <source>
        <strain evidence="3">IBT 17660</strain>
    </source>
</reference>
<evidence type="ECO:0000313" key="4">
    <source>
        <dbReference type="Proteomes" id="UP001147760"/>
    </source>
</evidence>
<evidence type="ECO:0000256" key="1">
    <source>
        <dbReference type="ARBA" id="ARBA00006484"/>
    </source>
</evidence>
<dbReference type="PANTHER" id="PTHR48107">
    <property type="entry name" value="NADPH-DEPENDENT ALDEHYDE REDUCTASE-LIKE PROTEIN, CHLOROPLASTIC-RELATED"/>
    <property type="match status" value="1"/>
</dbReference>
<accession>A0A9W9WT32</accession>
<reference evidence="3" key="1">
    <citation type="submission" date="2022-12" db="EMBL/GenBank/DDBJ databases">
        <authorList>
            <person name="Petersen C."/>
        </authorList>
    </citation>
    <scope>NUCLEOTIDE SEQUENCE</scope>
    <source>
        <strain evidence="3">IBT 17660</strain>
    </source>
</reference>
<comment type="similarity">
    <text evidence="1">Belongs to the short-chain dehydrogenases/reductases (SDR) family.</text>
</comment>
<dbReference type="SUPFAM" id="SSF51735">
    <property type="entry name" value="NAD(P)-binding Rossmann-fold domains"/>
    <property type="match status" value="1"/>
</dbReference>
<dbReference type="EMBL" id="JAPWDO010000004">
    <property type="protein sequence ID" value="KAJ5473021.1"/>
    <property type="molecule type" value="Genomic_DNA"/>
</dbReference>
<dbReference type="Pfam" id="PF13561">
    <property type="entry name" value="adh_short_C2"/>
    <property type="match status" value="1"/>
</dbReference>
<proteinExistence type="inferred from homology"/>
<dbReference type="AlphaFoldDB" id="A0A9W9WT32"/>
<keyword evidence="2" id="KW-0560">Oxidoreductase</keyword>
<protein>
    <submittedName>
        <fullName evidence="3">Uncharacterized protein</fullName>
    </submittedName>
</protein>
<dbReference type="PRINTS" id="PR00081">
    <property type="entry name" value="GDHRDH"/>
</dbReference>
<evidence type="ECO:0000313" key="3">
    <source>
        <dbReference type="EMBL" id="KAJ5473021.1"/>
    </source>
</evidence>
<name>A0A9W9WT32_9EURO</name>
<keyword evidence="4" id="KW-1185">Reference proteome</keyword>
<dbReference type="Proteomes" id="UP001147760">
    <property type="component" value="Unassembled WGS sequence"/>
</dbReference>
<sequence length="168" mass="17486">MGPLSGKVAIVTGASMGISKGSVERLTADGTLVIVNYNSESAAADEMVYSIDVNRALAVQADVGTMTGVDDLISATVERFGKIDILLLSAGIQFYAQFNSSVQGAFFLVQHTVYVMTKGAVEQATRSLCKALGLKGITVNTIAPEATATDLLLVGKRDEALSGIAALR</sequence>
<dbReference type="PANTHER" id="PTHR48107:SF7">
    <property type="entry name" value="RE15974P"/>
    <property type="match status" value="1"/>
</dbReference>